<comment type="caution">
    <text evidence="9">The sequence shown here is derived from an EMBL/GenBank/DDBJ whole genome shotgun (WGS) entry which is preliminary data.</text>
</comment>
<reference evidence="10" key="1">
    <citation type="submission" date="2018-06" db="EMBL/GenBank/DDBJ databases">
        <authorList>
            <person name="Khan S.A."/>
        </authorList>
    </citation>
    <scope>NUCLEOTIDE SEQUENCE [LARGE SCALE GENOMIC DNA]</scope>
    <source>
        <strain evidence="10">DB-1506</strain>
    </source>
</reference>
<keyword evidence="2" id="KW-0645">Protease</keyword>
<keyword evidence="7" id="KW-0732">Signal</keyword>
<name>A0A327MAK4_9PROT</name>
<dbReference type="Gene3D" id="3.30.2010.10">
    <property type="entry name" value="Metalloproteases ('zincins'), catalytic domain"/>
    <property type="match status" value="1"/>
</dbReference>
<evidence type="ECO:0000259" key="8">
    <source>
        <dbReference type="Pfam" id="PF01435"/>
    </source>
</evidence>
<keyword evidence="10" id="KW-1185">Reference proteome</keyword>
<evidence type="ECO:0000256" key="7">
    <source>
        <dbReference type="SAM" id="SignalP"/>
    </source>
</evidence>
<evidence type="ECO:0000313" key="10">
    <source>
        <dbReference type="Proteomes" id="UP000249065"/>
    </source>
</evidence>
<gene>
    <name evidence="9" type="ORF">DOO78_09020</name>
</gene>
<keyword evidence="4" id="KW-0378">Hydrolase</keyword>
<dbReference type="InterPro" id="IPR001915">
    <property type="entry name" value="Peptidase_M48"/>
</dbReference>
<dbReference type="AlphaFoldDB" id="A0A327MAK4"/>
<evidence type="ECO:0000256" key="2">
    <source>
        <dbReference type="ARBA" id="ARBA00022670"/>
    </source>
</evidence>
<evidence type="ECO:0000256" key="6">
    <source>
        <dbReference type="ARBA" id="ARBA00023049"/>
    </source>
</evidence>
<evidence type="ECO:0000256" key="3">
    <source>
        <dbReference type="ARBA" id="ARBA00022723"/>
    </source>
</evidence>
<keyword evidence="5" id="KW-0862">Zinc</keyword>
<dbReference type="PANTHER" id="PTHR22726">
    <property type="entry name" value="METALLOENDOPEPTIDASE OMA1"/>
    <property type="match status" value="1"/>
</dbReference>
<dbReference type="Pfam" id="PF01435">
    <property type="entry name" value="Peptidase_M48"/>
    <property type="match status" value="1"/>
</dbReference>
<feature type="domain" description="Peptidase M48" evidence="8">
    <location>
        <begin position="86"/>
        <end position="282"/>
    </location>
</feature>
<keyword evidence="6" id="KW-0482">Metalloprotease</keyword>
<dbReference type="GO" id="GO:0051603">
    <property type="term" value="P:proteolysis involved in protein catabolic process"/>
    <property type="evidence" value="ECO:0007669"/>
    <property type="project" value="TreeGrafter"/>
</dbReference>
<evidence type="ECO:0000256" key="4">
    <source>
        <dbReference type="ARBA" id="ARBA00022801"/>
    </source>
</evidence>
<evidence type="ECO:0000256" key="5">
    <source>
        <dbReference type="ARBA" id="ARBA00022833"/>
    </source>
</evidence>
<sequence>MLSRIVLALPALLLGCSTADPSRVSGHLKGRLIDEPPIMQQVAVRFVPRRTGEAVDYAGSGIRGNPRDERRRYGAERTTVPDRAADAYLERLTARLARAWPHGKPPVVPRVQLVANWSYGATALTDGSIRLNLGTLLQAGTEDELAFVIGHEMGHLFLRHTGLRQDEHDDLENLREVTTGLGALGAALSSARMGSGGQLSFGAESKNRASLAALGGTVLSEGLDTVVEPAWARRQEAEADVFGMDIMSAAGFDPRYAITSLNALESSQGAAQARLKAVAEAVEGQLGTQLGRGDINGAWRTAMKGASTMLNAMGHELRSWMRERHPDPAERRRWLDDYRDRIHGDDPLRPDSAGDLDRIRSSTVIRNARLALEQVEASQDALSRGDPHSAMDQARLAMAAAPWLLAARLQLALAQLEAGQVRQARDELRRVAADHRAPLIAFLVLAQTETRLGDPRAALAVLDTAGRRFDADEELAPERIALHRAVGNQAMAQQEAERCSRSRNPQLRRACREALDVKQASR</sequence>
<proteinExistence type="predicted"/>
<dbReference type="GO" id="GO:0046872">
    <property type="term" value="F:metal ion binding"/>
    <property type="evidence" value="ECO:0007669"/>
    <property type="project" value="UniProtKB-KW"/>
</dbReference>
<feature type="chain" id="PRO_5016434513" description="Peptidase M48 domain-containing protein" evidence="7">
    <location>
        <begin position="20"/>
        <end position="522"/>
    </location>
</feature>
<accession>A0A327MAK4</accession>
<dbReference type="PROSITE" id="PS51257">
    <property type="entry name" value="PROKAR_LIPOPROTEIN"/>
    <property type="match status" value="1"/>
</dbReference>
<feature type="signal peptide" evidence="7">
    <location>
        <begin position="1"/>
        <end position="19"/>
    </location>
</feature>
<dbReference type="RefSeq" id="WP_111469431.1">
    <property type="nucleotide sequence ID" value="NZ_QLIX01000005.1"/>
</dbReference>
<dbReference type="InterPro" id="IPR051156">
    <property type="entry name" value="Mito/Outer_Membr_Metalloprot"/>
</dbReference>
<protein>
    <recommendedName>
        <fullName evidence="8">Peptidase M48 domain-containing protein</fullName>
    </recommendedName>
</protein>
<dbReference type="SUPFAM" id="SSF48452">
    <property type="entry name" value="TPR-like"/>
    <property type="match status" value="1"/>
</dbReference>
<dbReference type="PANTHER" id="PTHR22726:SF1">
    <property type="entry name" value="METALLOENDOPEPTIDASE OMA1, MITOCHONDRIAL"/>
    <property type="match status" value="1"/>
</dbReference>
<dbReference type="Proteomes" id="UP000249065">
    <property type="component" value="Unassembled WGS sequence"/>
</dbReference>
<dbReference type="Gene3D" id="1.25.40.10">
    <property type="entry name" value="Tetratricopeptide repeat domain"/>
    <property type="match status" value="1"/>
</dbReference>
<comment type="cofactor">
    <cofactor evidence="1">
        <name>Zn(2+)</name>
        <dbReference type="ChEBI" id="CHEBI:29105"/>
    </cofactor>
</comment>
<dbReference type="GO" id="GO:0016020">
    <property type="term" value="C:membrane"/>
    <property type="evidence" value="ECO:0007669"/>
    <property type="project" value="TreeGrafter"/>
</dbReference>
<keyword evidence="3" id="KW-0479">Metal-binding</keyword>
<evidence type="ECO:0000313" key="9">
    <source>
        <dbReference type="EMBL" id="RAI59173.1"/>
    </source>
</evidence>
<dbReference type="InterPro" id="IPR011990">
    <property type="entry name" value="TPR-like_helical_dom_sf"/>
</dbReference>
<evidence type="ECO:0000256" key="1">
    <source>
        <dbReference type="ARBA" id="ARBA00001947"/>
    </source>
</evidence>
<dbReference type="GO" id="GO:0004222">
    <property type="term" value="F:metalloendopeptidase activity"/>
    <property type="evidence" value="ECO:0007669"/>
    <property type="project" value="InterPro"/>
</dbReference>
<dbReference type="EMBL" id="QLIX01000005">
    <property type="protein sequence ID" value="RAI59173.1"/>
    <property type="molecule type" value="Genomic_DNA"/>
</dbReference>
<organism evidence="9 10">
    <name type="scientific">Roseicella frigidaeris</name>
    <dbReference type="NCBI Taxonomy" id="2230885"/>
    <lineage>
        <taxon>Bacteria</taxon>
        <taxon>Pseudomonadati</taxon>
        <taxon>Pseudomonadota</taxon>
        <taxon>Alphaproteobacteria</taxon>
        <taxon>Acetobacterales</taxon>
        <taxon>Roseomonadaceae</taxon>
        <taxon>Roseicella</taxon>
    </lineage>
</organism>
<dbReference type="OrthoDB" id="9810445at2"/>